<evidence type="ECO:0000256" key="9">
    <source>
        <dbReference type="SAM" id="Phobius"/>
    </source>
</evidence>
<feature type="transmembrane region" description="Helical" evidence="9">
    <location>
        <begin position="12"/>
        <end position="32"/>
    </location>
</feature>
<feature type="transmembrane region" description="Helical" evidence="9">
    <location>
        <begin position="271"/>
        <end position="293"/>
    </location>
</feature>
<feature type="transmembrane region" description="Helical" evidence="9">
    <location>
        <begin position="81"/>
        <end position="106"/>
    </location>
</feature>
<keyword evidence="7 9" id="KW-0472">Membrane</keyword>
<dbReference type="PROSITE" id="PS51257">
    <property type="entry name" value="PROKAR_LIPOPROTEIN"/>
    <property type="match status" value="1"/>
</dbReference>
<dbReference type="Pfam" id="PF00510">
    <property type="entry name" value="COX3"/>
    <property type="match status" value="2"/>
</dbReference>
<evidence type="ECO:0000256" key="4">
    <source>
        <dbReference type="ARBA" id="ARBA00022692"/>
    </source>
</evidence>
<evidence type="ECO:0000313" key="11">
    <source>
        <dbReference type="EMBL" id="QRE83916.1"/>
    </source>
</evidence>
<evidence type="ECO:0000256" key="3">
    <source>
        <dbReference type="ARBA" id="ARBA00015944"/>
    </source>
</evidence>
<dbReference type="AlphaFoldDB" id="A0A889QIT9"/>
<dbReference type="CTD" id="4514"/>
<dbReference type="PANTHER" id="PTHR11403:SF7">
    <property type="entry name" value="CYTOCHROME C OXIDASE SUBUNIT 3"/>
    <property type="match status" value="1"/>
</dbReference>
<dbReference type="GO" id="GO:0019646">
    <property type="term" value="P:aerobic electron transport chain"/>
    <property type="evidence" value="ECO:0007669"/>
    <property type="project" value="InterPro"/>
</dbReference>
<dbReference type="RefSeq" id="YP_010121809.1">
    <property type="nucleotide sequence ID" value="NC_056193.1"/>
</dbReference>
<feature type="transmembrane region" description="Helical" evidence="9">
    <location>
        <begin position="226"/>
        <end position="250"/>
    </location>
</feature>
<feature type="domain" description="Heme-copper oxidase subunit III family profile" evidence="10">
    <location>
        <begin position="2"/>
        <end position="292"/>
    </location>
</feature>
<feature type="transmembrane region" description="Helical" evidence="9">
    <location>
        <begin position="39"/>
        <end position="61"/>
    </location>
</feature>
<reference evidence="12" key="2">
    <citation type="journal article" date="2021" name="Mitochondrial DNA Part B Resour">
        <title>The complete mitogenome of Callista chinensis (Bivalvia: Veneridae).</title>
        <authorList>
            <person name="Li B."/>
            <person name="Luo S."/>
        </authorList>
    </citation>
    <scope>NUCLEOTIDE SEQUENCE</scope>
</reference>
<evidence type="ECO:0000256" key="6">
    <source>
        <dbReference type="ARBA" id="ARBA00022989"/>
    </source>
</evidence>
<comment type="subcellular location">
    <subcellularLocation>
        <location evidence="1">Membrane</location>
        <topology evidence="1">Multi-pass membrane protein</topology>
    </subcellularLocation>
</comment>
<dbReference type="PANTHER" id="PTHR11403">
    <property type="entry name" value="CYTOCHROME C OXIDASE SUBUNIT III"/>
    <property type="match status" value="1"/>
</dbReference>
<evidence type="ECO:0000256" key="2">
    <source>
        <dbReference type="ARBA" id="ARBA00010581"/>
    </source>
</evidence>
<reference evidence="11" key="1">
    <citation type="submission" date="2020-07" db="EMBL/GenBank/DDBJ databases">
        <title>The complete mitogenome of Callista chinensis (Bivalvia:Veneridae).</title>
        <authorList>
            <person name="Li B."/>
            <person name="Luo S."/>
        </authorList>
    </citation>
    <scope>NUCLEOTIDE SEQUENCE</scope>
</reference>
<sequence>MSRTGYHVLSPSPWPISVACSLMGLCSSLLIFFGEGPIWIFWGVFSCSFFLIVYSVVNWWGDLILESTYLGEWSSYVVRTYIYGFRLFLLSEIFFFGGLLASFIYYGVGEASIQGVGFWPPRGIKPLHPGKVALLNTGILVGSGITVNWAKTCVELHSQIHPKEKSLVVKWPFFNKEVSKSSFDYQLEGLFYLGITIVLGAWFSFLQYQEYKWSSFTFADGVAGSIFYFLTGFHGTHVIAGLIFLTVCWFRLYYCHFSYNNFWTGMWAAAVYWHLVDGVWIFVYGMVYLWGYAGYH</sequence>
<keyword evidence="8 11" id="KW-0496">Mitochondrion</keyword>
<dbReference type="EMBL" id="MT742541">
    <property type="protein sequence ID" value="QRE83916.1"/>
    <property type="molecule type" value="Genomic_DNA"/>
</dbReference>
<dbReference type="InterPro" id="IPR024791">
    <property type="entry name" value="Cyt_c/ubiquinol_Oxase_su3"/>
</dbReference>
<protein>
    <recommendedName>
        <fullName evidence="3 8">Cytochrome c oxidase subunit 3</fullName>
    </recommendedName>
</protein>
<evidence type="ECO:0000256" key="5">
    <source>
        <dbReference type="ARBA" id="ARBA00022967"/>
    </source>
</evidence>
<organism evidence="11">
    <name type="scientific">Callista chinensis</name>
    <dbReference type="NCBI Taxonomy" id="990943"/>
    <lineage>
        <taxon>Eukaryota</taxon>
        <taxon>Metazoa</taxon>
        <taxon>Spiralia</taxon>
        <taxon>Lophotrochozoa</taxon>
        <taxon>Mollusca</taxon>
        <taxon>Bivalvia</taxon>
        <taxon>Autobranchia</taxon>
        <taxon>Heteroconchia</taxon>
        <taxon>Euheterodonta</taxon>
        <taxon>Imparidentia</taxon>
        <taxon>Neoheterodontei</taxon>
        <taxon>Venerida</taxon>
        <taxon>Veneroidea</taxon>
        <taxon>Veneridae</taxon>
        <taxon>Callista</taxon>
    </lineage>
</organism>
<keyword evidence="5" id="KW-1278">Translocase</keyword>
<name>A0A889QIT9_9BIVA</name>
<evidence type="ECO:0000256" key="7">
    <source>
        <dbReference type="ARBA" id="ARBA00023136"/>
    </source>
</evidence>
<dbReference type="GO" id="GO:0016020">
    <property type="term" value="C:membrane"/>
    <property type="evidence" value="ECO:0007669"/>
    <property type="project" value="UniProtKB-SubCell"/>
</dbReference>
<accession>A0A889QIT9</accession>
<comment type="similarity">
    <text evidence="2 8">Belongs to the cytochrome c oxidase subunit 3 family.</text>
</comment>
<dbReference type="InterPro" id="IPR035973">
    <property type="entry name" value="Cyt_c_oxidase_su3-like_sf"/>
</dbReference>
<dbReference type="InterPro" id="IPR033945">
    <property type="entry name" value="Cyt_c_oxase_su3_dom"/>
</dbReference>
<dbReference type="PROSITE" id="PS50253">
    <property type="entry name" value="COX3"/>
    <property type="match status" value="1"/>
</dbReference>
<geneLocation type="mitochondrion" evidence="11"/>
<keyword evidence="4 8" id="KW-0812">Transmembrane</keyword>
<evidence type="ECO:0000313" key="12">
    <source>
        <dbReference type="EMBL" id="QWM94248.1"/>
    </source>
</evidence>
<evidence type="ECO:0000256" key="8">
    <source>
        <dbReference type="RuleBase" id="RU003375"/>
    </source>
</evidence>
<dbReference type="InterPro" id="IPR013833">
    <property type="entry name" value="Cyt_c_oxidase_su3_a-hlx"/>
</dbReference>
<dbReference type="InterPro" id="IPR000298">
    <property type="entry name" value="Cyt_c_oxidase-like_su3"/>
</dbReference>
<comment type="function">
    <text evidence="8">Component of the cytochrome c oxidase, the last enzyme in the mitochondrial electron transport chain which drives oxidative phosphorylation. The respiratory chain contains 3 multisubunit complexes succinate dehydrogenase (complex II, CII), ubiquinol-cytochrome c oxidoreductase (cytochrome b-c1 complex, complex III, CIII) and cytochrome c oxidase (complex IV, CIV), that cooperate to transfer electrons derived from NADH and succinate to molecular oxygen, creating an electrochemical gradient over the inner membrane that drives transmembrane transport and the ATP synthase. Cytochrome c oxidase is the component of the respiratory chain that catalyzes the reduction of oxygen to water. Electrons originating from reduced cytochrome c in the intermembrane space (IMS) are transferred via the dinuclear copper A center (CU(A)) of subunit 2 and heme A of subunit 1 to the active site in subunit 1, a binuclear center (BNC) formed by heme A3 and copper B (CU(B)). The BNC reduces molecular oxygen to 2 water molecules using 4 electrons from cytochrome c in the IMS and 4 protons from the mitochondrial matrix.</text>
</comment>
<dbReference type="CDD" id="cd01665">
    <property type="entry name" value="Cyt_c_Oxidase_III"/>
    <property type="match status" value="1"/>
</dbReference>
<evidence type="ECO:0000259" key="10">
    <source>
        <dbReference type="PROSITE" id="PS50253"/>
    </source>
</evidence>
<feature type="transmembrane region" description="Helical" evidence="9">
    <location>
        <begin position="189"/>
        <end position="206"/>
    </location>
</feature>
<proteinExistence type="inferred from homology"/>
<gene>
    <name evidence="11" type="primary">COX3</name>
    <name evidence="12" type="synonym">cox3</name>
</gene>
<dbReference type="EMBL" id="MW118678">
    <property type="protein sequence ID" value="QWM94248.1"/>
    <property type="molecule type" value="Genomic_DNA"/>
</dbReference>
<dbReference type="Gene3D" id="1.10.287.70">
    <property type="match status" value="1"/>
</dbReference>
<evidence type="ECO:0000256" key="1">
    <source>
        <dbReference type="ARBA" id="ARBA00004141"/>
    </source>
</evidence>
<keyword evidence="6 9" id="KW-1133">Transmembrane helix</keyword>
<dbReference type="GO" id="GO:0004129">
    <property type="term" value="F:cytochrome-c oxidase activity"/>
    <property type="evidence" value="ECO:0007669"/>
    <property type="project" value="InterPro"/>
</dbReference>
<dbReference type="Gene3D" id="1.20.120.80">
    <property type="entry name" value="Cytochrome c oxidase, subunit III, four-helix bundle"/>
    <property type="match status" value="1"/>
</dbReference>
<dbReference type="GeneID" id="65324650"/>
<dbReference type="SUPFAM" id="SSF81452">
    <property type="entry name" value="Cytochrome c oxidase subunit III-like"/>
    <property type="match status" value="1"/>
</dbReference>